<dbReference type="AlphaFoldDB" id="A0A0B4EXA9"/>
<accession>A0A0B4EXA9</accession>
<reference evidence="2 3" key="1">
    <citation type="submission" date="2013-08" db="EMBL/GenBank/DDBJ databases">
        <title>An opportunistic ruminal bacterium that causes liver abscesses in cattle.</title>
        <authorList>
            <person name="Benahmed F.H."/>
            <person name="Rasmussen M."/>
            <person name="Harbottle H."/>
            <person name="Soppet D."/>
            <person name="Nagaraja T.G."/>
            <person name="Davidson M."/>
        </authorList>
    </citation>
    <scope>NUCLEOTIDE SEQUENCE [LARGE SCALE GENOMIC DNA]</scope>
    <source>
        <strain evidence="2 3">B35</strain>
    </source>
</reference>
<gene>
    <name evidence="2" type="ORF">C095_05370</name>
</gene>
<name>A0A0B4EXA9_9FUSO</name>
<feature type="compositionally biased region" description="Basic and acidic residues" evidence="1">
    <location>
        <begin position="1"/>
        <end position="21"/>
    </location>
</feature>
<proteinExistence type="predicted"/>
<feature type="region of interest" description="Disordered" evidence="1">
    <location>
        <begin position="1"/>
        <end position="22"/>
    </location>
</feature>
<organism evidence="2 3">
    <name type="scientific">Fusobacterium necrophorum subsp. funduliforme B35</name>
    <dbReference type="NCBI Taxonomy" id="1226633"/>
    <lineage>
        <taxon>Bacteria</taxon>
        <taxon>Fusobacteriati</taxon>
        <taxon>Fusobacteriota</taxon>
        <taxon>Fusobacteriia</taxon>
        <taxon>Fusobacteriales</taxon>
        <taxon>Fusobacteriaceae</taxon>
        <taxon>Fusobacterium</taxon>
    </lineage>
</organism>
<evidence type="ECO:0000256" key="1">
    <source>
        <dbReference type="SAM" id="MobiDB-lite"/>
    </source>
</evidence>
<sequence length="59" mass="7017">MIEKDREKTGRRPGEDREKTGRKGMYGEVQKIFSISCLFKFFKWAGNLFIFNCYANFNL</sequence>
<dbReference type="EMBL" id="AUZI01000012">
    <property type="protein sequence ID" value="KID49579.1"/>
    <property type="molecule type" value="Genomic_DNA"/>
</dbReference>
<evidence type="ECO:0000313" key="2">
    <source>
        <dbReference type="EMBL" id="KID49579.1"/>
    </source>
</evidence>
<dbReference type="Proteomes" id="UP000031184">
    <property type="component" value="Unassembled WGS sequence"/>
</dbReference>
<comment type="caution">
    <text evidence="2">The sequence shown here is derived from an EMBL/GenBank/DDBJ whole genome shotgun (WGS) entry which is preliminary data.</text>
</comment>
<protein>
    <submittedName>
        <fullName evidence="2">Uncharacterized protein</fullName>
    </submittedName>
</protein>
<evidence type="ECO:0000313" key="3">
    <source>
        <dbReference type="Proteomes" id="UP000031184"/>
    </source>
</evidence>